<comment type="caution">
    <text evidence="1">The sequence shown here is derived from an EMBL/GenBank/DDBJ whole genome shotgun (WGS) entry which is preliminary data.</text>
</comment>
<sequence length="97" mass="11638">MNLSKEQLKQELANKILLLLQEITKDNFYRYYSEIEKVILPYKDEGLTKEDVLEVLNDCVKEKRYLKIDLDDYQEEVVVEIVNCLTGFCPPHRRIDW</sequence>
<accession>A0ABT7CYR2</accession>
<protein>
    <submittedName>
        <fullName evidence="1">Uncharacterized protein</fullName>
    </submittedName>
</protein>
<gene>
    <name evidence="1" type="ORF">QNI19_38580</name>
</gene>
<name>A0ABT7CYR2_9BACT</name>
<organism evidence="1 2">
    <name type="scientific">Xanthocytophaga flava</name>
    <dbReference type="NCBI Taxonomy" id="3048013"/>
    <lineage>
        <taxon>Bacteria</taxon>
        <taxon>Pseudomonadati</taxon>
        <taxon>Bacteroidota</taxon>
        <taxon>Cytophagia</taxon>
        <taxon>Cytophagales</taxon>
        <taxon>Rhodocytophagaceae</taxon>
        <taxon>Xanthocytophaga</taxon>
    </lineage>
</organism>
<dbReference type="Proteomes" id="UP001228581">
    <property type="component" value="Unassembled WGS sequence"/>
</dbReference>
<proteinExistence type="predicted"/>
<keyword evidence="2" id="KW-1185">Reference proteome</keyword>
<reference evidence="1 2" key="1">
    <citation type="submission" date="2023-05" db="EMBL/GenBank/DDBJ databases">
        <authorList>
            <person name="Zhang X."/>
        </authorList>
    </citation>
    <scope>NUCLEOTIDE SEQUENCE [LARGE SCALE GENOMIC DNA]</scope>
    <source>
        <strain evidence="1 2">DM2B3-1</strain>
    </source>
</reference>
<evidence type="ECO:0000313" key="2">
    <source>
        <dbReference type="Proteomes" id="UP001228581"/>
    </source>
</evidence>
<evidence type="ECO:0000313" key="1">
    <source>
        <dbReference type="EMBL" id="MDJ1498898.1"/>
    </source>
</evidence>
<dbReference type="RefSeq" id="WP_314005856.1">
    <property type="nucleotide sequence ID" value="NZ_JASJOR010000059.1"/>
</dbReference>
<dbReference type="EMBL" id="JASJOT010000065">
    <property type="protein sequence ID" value="MDJ1498898.1"/>
    <property type="molecule type" value="Genomic_DNA"/>
</dbReference>